<dbReference type="InterPro" id="IPR008972">
    <property type="entry name" value="Cupredoxin"/>
</dbReference>
<keyword evidence="5" id="KW-1185">Reference proteome</keyword>
<evidence type="ECO:0000313" key="5">
    <source>
        <dbReference type="Proteomes" id="UP001500957"/>
    </source>
</evidence>
<feature type="compositionally biased region" description="Low complexity" evidence="1">
    <location>
        <begin position="44"/>
        <end position="60"/>
    </location>
</feature>
<evidence type="ECO:0000259" key="3">
    <source>
        <dbReference type="Pfam" id="PF13473"/>
    </source>
</evidence>
<name>A0ABP3R828_9ACTN</name>
<feature type="compositionally biased region" description="Polar residues" evidence="1">
    <location>
        <begin position="30"/>
        <end position="43"/>
    </location>
</feature>
<gene>
    <name evidence="4" type="ORF">GCM10009547_03810</name>
</gene>
<keyword evidence="2" id="KW-0732">Signal</keyword>
<dbReference type="EMBL" id="BAAAHE010000004">
    <property type="protein sequence ID" value="GAA0605120.1"/>
    <property type="molecule type" value="Genomic_DNA"/>
</dbReference>
<dbReference type="PROSITE" id="PS51257">
    <property type="entry name" value="PROKAR_LIPOPROTEIN"/>
    <property type="match status" value="1"/>
</dbReference>
<reference evidence="5" key="1">
    <citation type="journal article" date="2019" name="Int. J. Syst. Evol. Microbiol.">
        <title>The Global Catalogue of Microorganisms (GCM) 10K type strain sequencing project: providing services to taxonomists for standard genome sequencing and annotation.</title>
        <authorList>
            <consortium name="The Broad Institute Genomics Platform"/>
            <consortium name="The Broad Institute Genome Sequencing Center for Infectious Disease"/>
            <person name="Wu L."/>
            <person name="Ma J."/>
        </authorList>
    </citation>
    <scope>NUCLEOTIDE SEQUENCE [LARGE SCALE GENOMIC DNA]</scope>
    <source>
        <strain evidence="5">JCM 10671</strain>
    </source>
</reference>
<dbReference type="SUPFAM" id="SSF49503">
    <property type="entry name" value="Cupredoxins"/>
    <property type="match status" value="1"/>
</dbReference>
<dbReference type="RefSeq" id="WP_344600995.1">
    <property type="nucleotide sequence ID" value="NZ_BAAAHE010000004.1"/>
</dbReference>
<dbReference type="Proteomes" id="UP001500957">
    <property type="component" value="Unassembled WGS sequence"/>
</dbReference>
<protein>
    <recommendedName>
        <fullName evidence="3">EfeO-type cupredoxin-like domain-containing protein</fullName>
    </recommendedName>
</protein>
<dbReference type="PANTHER" id="PTHR36507">
    <property type="entry name" value="BLL1555 PROTEIN"/>
    <property type="match status" value="1"/>
</dbReference>
<dbReference type="InterPro" id="IPR052721">
    <property type="entry name" value="ET_Amicyanin"/>
</dbReference>
<feature type="compositionally biased region" description="Basic and acidic residues" evidence="1">
    <location>
        <begin position="98"/>
        <end position="111"/>
    </location>
</feature>
<organism evidence="4 5">
    <name type="scientific">Sporichthya brevicatena</name>
    <dbReference type="NCBI Taxonomy" id="171442"/>
    <lineage>
        <taxon>Bacteria</taxon>
        <taxon>Bacillati</taxon>
        <taxon>Actinomycetota</taxon>
        <taxon>Actinomycetes</taxon>
        <taxon>Sporichthyales</taxon>
        <taxon>Sporichthyaceae</taxon>
        <taxon>Sporichthya</taxon>
    </lineage>
</organism>
<feature type="region of interest" description="Disordered" evidence="1">
    <location>
        <begin position="27"/>
        <end position="72"/>
    </location>
</feature>
<accession>A0ABP3R828</accession>
<dbReference type="Pfam" id="PF13473">
    <property type="entry name" value="Cupredoxin_1"/>
    <property type="match status" value="1"/>
</dbReference>
<comment type="caution">
    <text evidence="4">The sequence shown here is derived from an EMBL/GenBank/DDBJ whole genome shotgun (WGS) entry which is preliminary data.</text>
</comment>
<evidence type="ECO:0000313" key="4">
    <source>
        <dbReference type="EMBL" id="GAA0605120.1"/>
    </source>
</evidence>
<feature type="domain" description="EfeO-type cupredoxin-like" evidence="3">
    <location>
        <begin position="59"/>
        <end position="148"/>
    </location>
</feature>
<dbReference type="Gene3D" id="2.60.40.420">
    <property type="entry name" value="Cupredoxins - blue copper proteins"/>
    <property type="match status" value="1"/>
</dbReference>
<feature type="signal peptide" evidence="2">
    <location>
        <begin position="1"/>
        <end position="23"/>
    </location>
</feature>
<dbReference type="PANTHER" id="PTHR36507:SF1">
    <property type="entry name" value="BLL1555 PROTEIN"/>
    <property type="match status" value="1"/>
</dbReference>
<evidence type="ECO:0000256" key="2">
    <source>
        <dbReference type="SAM" id="SignalP"/>
    </source>
</evidence>
<feature type="region of interest" description="Disordered" evidence="1">
    <location>
        <begin position="98"/>
        <end position="125"/>
    </location>
</feature>
<feature type="chain" id="PRO_5045909819" description="EfeO-type cupredoxin-like domain-containing protein" evidence="2">
    <location>
        <begin position="24"/>
        <end position="149"/>
    </location>
</feature>
<dbReference type="InterPro" id="IPR028096">
    <property type="entry name" value="EfeO_Cupredoxin"/>
</dbReference>
<sequence length="149" mass="15352">MNFRTQLAAAASVVLLVGLAACGDDDDNETASPTTPDTVNQPVGGSSSGSASDASASPSTDHSDHAMITMTDNKFSPANLTVEPGAVVMVGNAGQATHDLKDEKTKGKEFDSGDLTAGEQGEITAPDKTGEYPYYCTYHFGMTGTLTVK</sequence>
<proteinExistence type="predicted"/>
<evidence type="ECO:0000256" key="1">
    <source>
        <dbReference type="SAM" id="MobiDB-lite"/>
    </source>
</evidence>